<keyword evidence="6 12" id="KW-0809">Transit peptide</keyword>
<dbReference type="GO" id="GO:0020037">
    <property type="term" value="F:heme binding"/>
    <property type="evidence" value="ECO:0007669"/>
    <property type="project" value="TreeGrafter"/>
</dbReference>
<keyword evidence="5 12" id="KW-0999">Mitochondrion inner membrane</keyword>
<evidence type="ECO:0000256" key="9">
    <source>
        <dbReference type="ARBA" id="ARBA00023136"/>
    </source>
</evidence>
<dbReference type="GO" id="GO:0046872">
    <property type="term" value="F:metal ion binding"/>
    <property type="evidence" value="ECO:0007669"/>
    <property type="project" value="UniProtKB-KW"/>
</dbReference>
<organism evidence="13 14">
    <name type="scientific">Wickerhamomyces pijperi</name>
    <name type="common">Yeast</name>
    <name type="synonym">Pichia pijperi</name>
    <dbReference type="NCBI Taxonomy" id="599730"/>
    <lineage>
        <taxon>Eukaryota</taxon>
        <taxon>Fungi</taxon>
        <taxon>Dikarya</taxon>
        <taxon>Ascomycota</taxon>
        <taxon>Saccharomycotina</taxon>
        <taxon>Saccharomycetes</taxon>
        <taxon>Phaffomycetales</taxon>
        <taxon>Wickerhamomycetaceae</taxon>
        <taxon>Wickerhamomyces</taxon>
    </lineage>
</organism>
<comment type="caution">
    <text evidence="13">The sequence shown here is derived from an EMBL/GenBank/DDBJ whole genome shotgun (WGS) entry which is preliminary data.</text>
</comment>
<proteinExistence type="inferred from homology"/>
<comment type="subcellular location">
    <subcellularLocation>
        <location evidence="1 12">Mitochondrion inner membrane</location>
        <topology evidence="1 12">Multi-pass membrane protein</topology>
    </subcellularLocation>
</comment>
<dbReference type="GO" id="GO:0005743">
    <property type="term" value="C:mitochondrial inner membrane"/>
    <property type="evidence" value="ECO:0007669"/>
    <property type="project" value="UniProtKB-SubCell"/>
</dbReference>
<feature type="binding site" evidence="10">
    <location>
        <position position="119"/>
    </location>
    <ligand>
        <name>a ubiquinone</name>
        <dbReference type="ChEBI" id="CHEBI:16389"/>
        <note>ligand shared with IP/SDHB</note>
    </ligand>
</feature>
<keyword evidence="7 12" id="KW-1133">Transmembrane helix</keyword>
<dbReference type="OrthoDB" id="18577at2759"/>
<dbReference type="AlphaFoldDB" id="A0A9P8Q8K8"/>
<protein>
    <recommendedName>
        <fullName evidence="12">Succinate dehydrogenase [ubiquinone] cytochrome b small subunit</fullName>
    </recommendedName>
</protein>
<dbReference type="Proteomes" id="UP000774326">
    <property type="component" value="Unassembled WGS sequence"/>
</dbReference>
<evidence type="ECO:0000256" key="1">
    <source>
        <dbReference type="ARBA" id="ARBA00004448"/>
    </source>
</evidence>
<reference evidence="13" key="2">
    <citation type="submission" date="2021-01" db="EMBL/GenBank/DDBJ databases">
        <authorList>
            <person name="Schikora-Tamarit M.A."/>
        </authorList>
    </citation>
    <scope>NUCLEOTIDE SEQUENCE</scope>
    <source>
        <strain evidence="13">CBS2887</strain>
    </source>
</reference>
<dbReference type="InterPro" id="IPR007992">
    <property type="entry name" value="CybS"/>
</dbReference>
<evidence type="ECO:0000256" key="10">
    <source>
        <dbReference type="PIRSR" id="PIRSR607992-1"/>
    </source>
</evidence>
<keyword evidence="11" id="KW-0408">Iron</keyword>
<feature type="transmembrane region" description="Helical" evidence="12">
    <location>
        <begin position="99"/>
        <end position="119"/>
    </location>
</feature>
<evidence type="ECO:0000256" key="11">
    <source>
        <dbReference type="PIRSR" id="PIRSR607992-2"/>
    </source>
</evidence>
<dbReference type="PANTHER" id="PTHR13337">
    <property type="entry name" value="SUCCINATE DEHYDROGENASE"/>
    <property type="match status" value="1"/>
</dbReference>
<keyword evidence="11" id="KW-0479">Metal-binding</keyword>
<evidence type="ECO:0000256" key="6">
    <source>
        <dbReference type="ARBA" id="ARBA00022946"/>
    </source>
</evidence>
<dbReference type="CDD" id="cd03496">
    <property type="entry name" value="SQR_TypeC_CybS"/>
    <property type="match status" value="1"/>
</dbReference>
<keyword evidence="4 12" id="KW-0812">Transmembrane</keyword>
<evidence type="ECO:0000256" key="8">
    <source>
        <dbReference type="ARBA" id="ARBA00023128"/>
    </source>
</evidence>
<dbReference type="SUPFAM" id="SSF81343">
    <property type="entry name" value="Fumarate reductase respiratory complex transmembrane subunits"/>
    <property type="match status" value="1"/>
</dbReference>
<keyword evidence="9 12" id="KW-0472">Membrane</keyword>
<dbReference type="Pfam" id="PF05328">
    <property type="entry name" value="CybS"/>
    <property type="match status" value="1"/>
</dbReference>
<evidence type="ECO:0000256" key="5">
    <source>
        <dbReference type="ARBA" id="ARBA00022792"/>
    </source>
</evidence>
<comment type="similarity">
    <text evidence="2 12">Belongs to the CybS family.</text>
</comment>
<feature type="binding site" description="axial binding residue" evidence="11">
    <location>
        <position position="107"/>
    </location>
    <ligand>
        <name>heme b</name>
        <dbReference type="ChEBI" id="CHEBI:60344"/>
        <note>ligand shared with SDHC</note>
    </ligand>
    <ligandPart>
        <name>Fe</name>
        <dbReference type="ChEBI" id="CHEBI:18248"/>
    </ligandPart>
</feature>
<dbReference type="InterPro" id="IPR034804">
    <property type="entry name" value="SQR/QFR_C/D"/>
</dbReference>
<evidence type="ECO:0000256" key="12">
    <source>
        <dbReference type="RuleBase" id="RU364031"/>
    </source>
</evidence>
<evidence type="ECO:0000313" key="13">
    <source>
        <dbReference type="EMBL" id="KAH3684854.1"/>
    </source>
</evidence>
<dbReference type="EMBL" id="JAEUBG010002296">
    <property type="protein sequence ID" value="KAH3684854.1"/>
    <property type="molecule type" value="Genomic_DNA"/>
</dbReference>
<dbReference type="PANTHER" id="PTHR13337:SF2">
    <property type="entry name" value="SUCCINATE DEHYDROGENASE [UBIQUINONE] CYTOCHROME B SMALL SUBUNIT, MITOCHONDRIAL"/>
    <property type="match status" value="1"/>
</dbReference>
<dbReference type="Gene3D" id="1.20.1300.10">
    <property type="entry name" value="Fumarate reductase/succinate dehydrogenase, transmembrane subunit"/>
    <property type="match status" value="1"/>
</dbReference>
<gene>
    <name evidence="13" type="ORF">WICPIJ_004157</name>
</gene>
<reference evidence="13" key="1">
    <citation type="journal article" date="2021" name="Open Biol.">
        <title>Shared evolutionary footprints suggest mitochondrial oxidative damage underlies multiple complex I losses in fungi.</title>
        <authorList>
            <person name="Schikora-Tamarit M.A."/>
            <person name="Marcet-Houben M."/>
            <person name="Nosek J."/>
            <person name="Gabaldon T."/>
        </authorList>
    </citation>
    <scope>NUCLEOTIDE SEQUENCE</scope>
    <source>
        <strain evidence="13">CBS2887</strain>
    </source>
</reference>
<evidence type="ECO:0000313" key="14">
    <source>
        <dbReference type="Proteomes" id="UP000774326"/>
    </source>
</evidence>
<accession>A0A9P8Q8K8</accession>
<evidence type="ECO:0000256" key="4">
    <source>
        <dbReference type="ARBA" id="ARBA00022692"/>
    </source>
</evidence>
<name>A0A9P8Q8K8_WICPI</name>
<dbReference type="GO" id="GO:0006099">
    <property type="term" value="P:tricarboxylic acid cycle"/>
    <property type="evidence" value="ECO:0007669"/>
    <property type="project" value="TreeGrafter"/>
</dbReference>
<keyword evidence="3" id="KW-0813">Transport</keyword>
<dbReference type="GO" id="GO:0006121">
    <property type="term" value="P:mitochondrial electron transport, succinate to ubiquinone"/>
    <property type="evidence" value="ECO:0007669"/>
    <property type="project" value="TreeGrafter"/>
</dbReference>
<sequence>MLRPGLITSSLRTHTILRTTARSASILSKLKPDFSKYKLKEQPPGYIVGGPNDAAVGNPYDALHGSYHWSYERAVAVALIPLAVTPFVAGVDLPVFDAVFSALLLIHAQAGFTSCITDYIPKRVYGVWNTFAMRLLAFGSIVSLYGIYIMETTDVGLYGMVSKLWEQQPAEDDSYLVRPRY</sequence>
<feature type="transmembrane region" description="Helical" evidence="12">
    <location>
        <begin position="74"/>
        <end position="93"/>
    </location>
</feature>
<keyword evidence="14" id="KW-1185">Reference proteome</keyword>
<keyword evidence="8 12" id="KW-0496">Mitochondrion</keyword>
<evidence type="ECO:0000256" key="2">
    <source>
        <dbReference type="ARBA" id="ARBA00007294"/>
    </source>
</evidence>
<evidence type="ECO:0000256" key="7">
    <source>
        <dbReference type="ARBA" id="ARBA00022989"/>
    </source>
</evidence>
<dbReference type="GO" id="GO:0048039">
    <property type="term" value="F:ubiquinone binding"/>
    <property type="evidence" value="ECO:0007669"/>
    <property type="project" value="TreeGrafter"/>
</dbReference>
<evidence type="ECO:0000256" key="3">
    <source>
        <dbReference type="ARBA" id="ARBA00022448"/>
    </source>
</evidence>
<feature type="transmembrane region" description="Helical" evidence="12">
    <location>
        <begin position="131"/>
        <end position="150"/>
    </location>
</feature>